<accession>A0A7R8V6V2</accession>
<dbReference type="Gene3D" id="6.10.250.1620">
    <property type="match status" value="1"/>
</dbReference>
<evidence type="ECO:0000313" key="4">
    <source>
        <dbReference type="EMBL" id="CAD7093165.1"/>
    </source>
</evidence>
<dbReference type="GO" id="GO:0046961">
    <property type="term" value="F:proton-transporting ATPase activity, rotational mechanism"/>
    <property type="evidence" value="ECO:0007669"/>
    <property type="project" value="InterPro"/>
</dbReference>
<dbReference type="EMBL" id="LR899014">
    <property type="protein sequence ID" value="CAD7093165.1"/>
    <property type="molecule type" value="Genomic_DNA"/>
</dbReference>
<dbReference type="OrthoDB" id="10263003at2759"/>
<dbReference type="OMA" id="KHEMAFI"/>
<name>A0A7R8V6V2_HERIL</name>
<organism evidence="4 5">
    <name type="scientific">Hermetia illucens</name>
    <name type="common">Black soldier fly</name>
    <dbReference type="NCBI Taxonomy" id="343691"/>
    <lineage>
        <taxon>Eukaryota</taxon>
        <taxon>Metazoa</taxon>
        <taxon>Ecdysozoa</taxon>
        <taxon>Arthropoda</taxon>
        <taxon>Hexapoda</taxon>
        <taxon>Insecta</taxon>
        <taxon>Pterygota</taxon>
        <taxon>Neoptera</taxon>
        <taxon>Endopterygota</taxon>
        <taxon>Diptera</taxon>
        <taxon>Brachycera</taxon>
        <taxon>Stratiomyomorpha</taxon>
        <taxon>Stratiomyidae</taxon>
        <taxon>Hermetiinae</taxon>
        <taxon>Hermetia</taxon>
    </lineage>
</organism>
<dbReference type="Gene3D" id="3.30.2320.30">
    <property type="entry name" value="ATP synthase, E subunit, C-terminal"/>
    <property type="match status" value="1"/>
</dbReference>
<dbReference type="PANTHER" id="PTHR45715">
    <property type="entry name" value="ATPASE H+-TRANSPORTING V1 SUBUNIT E1A-RELATED"/>
    <property type="match status" value="1"/>
</dbReference>
<evidence type="ECO:0000256" key="3">
    <source>
        <dbReference type="ARBA" id="ARBA00023065"/>
    </source>
</evidence>
<reference evidence="4 5" key="1">
    <citation type="submission" date="2020-11" db="EMBL/GenBank/DDBJ databases">
        <authorList>
            <person name="Wallbank WR R."/>
            <person name="Pardo Diaz C."/>
            <person name="Kozak K."/>
            <person name="Martin S."/>
            <person name="Jiggins C."/>
            <person name="Moest M."/>
            <person name="Warren A I."/>
            <person name="Generalovic N T."/>
            <person name="Byers J.R.P. K."/>
            <person name="Montejo-Kovacevich G."/>
            <person name="Yen C E."/>
        </authorList>
    </citation>
    <scope>NUCLEOTIDE SEQUENCE [LARGE SCALE GENOMIC DNA]</scope>
</reference>
<dbReference type="InterPro" id="IPR038495">
    <property type="entry name" value="ATPase_E_C"/>
</dbReference>
<dbReference type="InParanoid" id="A0A7R8V6V2"/>
<keyword evidence="3" id="KW-0406">Ion transport</keyword>
<evidence type="ECO:0000313" key="5">
    <source>
        <dbReference type="Proteomes" id="UP000594454"/>
    </source>
</evidence>
<evidence type="ECO:0000256" key="1">
    <source>
        <dbReference type="ARBA" id="ARBA00005901"/>
    </source>
</evidence>
<evidence type="ECO:0000256" key="2">
    <source>
        <dbReference type="ARBA" id="ARBA00022448"/>
    </source>
</evidence>
<keyword evidence="2" id="KW-0813">Transport</keyword>
<comment type="similarity">
    <text evidence="1">Belongs to the V-ATPase E subunit family.</text>
</comment>
<keyword evidence="5" id="KW-1185">Reference proteome</keyword>
<evidence type="ECO:0008006" key="6">
    <source>
        <dbReference type="Google" id="ProtNLM"/>
    </source>
</evidence>
<proteinExistence type="inferred from homology"/>
<dbReference type="GO" id="GO:0033178">
    <property type="term" value="C:proton-transporting two-sector ATPase complex, catalytic domain"/>
    <property type="evidence" value="ECO:0007669"/>
    <property type="project" value="InterPro"/>
</dbReference>
<dbReference type="AlphaFoldDB" id="A0A7R8V6V2"/>
<dbReference type="HAMAP" id="MF_00311">
    <property type="entry name" value="ATP_synth_E_arch"/>
    <property type="match status" value="1"/>
</dbReference>
<dbReference type="InterPro" id="IPR002842">
    <property type="entry name" value="ATPase_V1_Esu"/>
</dbReference>
<sequence length="226" mass="26765">MAMNDYEVQKQINHMIAFIEQEAKEKIEELDAKAEEEFNIEKGRIIHSERLKIIEYYTKKEKAIEAQKRTQCMNKMNNDRIAFLTERQELLNSLIEETRQRVNEMTHNEKTYTKILKNLILEAFYQTMEPQVLVRCREVDVPLVQHVMPNAVRKYTERTETELTAEIDTAMYLPPYCSGGVEVVDVHKKLKVDNTLDSRLDRICKKLEPQIRVALFGKNPNRRYEI</sequence>
<protein>
    <recommendedName>
        <fullName evidence="6">Vacuolar ATP synthase subunit E</fullName>
    </recommendedName>
</protein>
<dbReference type="SUPFAM" id="SSF160527">
    <property type="entry name" value="V-type ATPase subunit E-like"/>
    <property type="match status" value="1"/>
</dbReference>
<dbReference type="Proteomes" id="UP000594454">
    <property type="component" value="Chromosome 6"/>
</dbReference>
<gene>
    <name evidence="4" type="ORF">HERILL_LOCUS15467</name>
</gene>
<dbReference type="Pfam" id="PF01991">
    <property type="entry name" value="vATP-synt_E"/>
    <property type="match status" value="1"/>
</dbReference>